<feature type="compositionally biased region" description="Gly residues" evidence="3">
    <location>
        <begin position="535"/>
        <end position="544"/>
    </location>
</feature>
<accession>A0A2P6U4T6</accession>
<comment type="caution">
    <text evidence="4">The sequence shown here is derived from an EMBL/GenBank/DDBJ whole genome shotgun (WGS) entry which is preliminary data.</text>
</comment>
<dbReference type="PANTHER" id="PTHR13213:SF2">
    <property type="entry name" value="MYB-BINDING PROTEIN 1A"/>
    <property type="match status" value="1"/>
</dbReference>
<evidence type="ECO:0000256" key="2">
    <source>
        <dbReference type="ARBA" id="ARBA00023242"/>
    </source>
</evidence>
<dbReference type="GO" id="GO:0003677">
    <property type="term" value="F:DNA binding"/>
    <property type="evidence" value="ECO:0007669"/>
    <property type="project" value="InterPro"/>
</dbReference>
<dbReference type="Pfam" id="PF04931">
    <property type="entry name" value="DNA_pol_phi"/>
    <property type="match status" value="2"/>
</dbReference>
<evidence type="ECO:0000313" key="4">
    <source>
        <dbReference type="EMBL" id="PRW61325.1"/>
    </source>
</evidence>
<gene>
    <name evidence="4" type="ORF">C2E21_0465</name>
</gene>
<feature type="region of interest" description="Disordered" evidence="3">
    <location>
        <begin position="751"/>
        <end position="838"/>
    </location>
</feature>
<proteinExistence type="predicted"/>
<feature type="compositionally biased region" description="Low complexity" evidence="3">
    <location>
        <begin position="808"/>
        <end position="824"/>
    </location>
</feature>
<dbReference type="AlphaFoldDB" id="A0A2P6U4T6"/>
<feature type="region of interest" description="Disordered" evidence="3">
    <location>
        <begin position="1155"/>
        <end position="1191"/>
    </location>
</feature>
<feature type="region of interest" description="Disordered" evidence="3">
    <location>
        <begin position="365"/>
        <end position="397"/>
    </location>
</feature>
<feature type="compositionally biased region" description="Acidic residues" evidence="3">
    <location>
        <begin position="825"/>
        <end position="838"/>
    </location>
</feature>
<sequence length="1191" mass="122553">MIYAFKRLCRGLGSSRQGARQGFSLAIASLLGAVQCLGPAEAVVAIEGVLEPVGKGSELRDALLGRIFGYAAVIRSGQPLPAALASSLATGLVGAAAKKSFLREVAGAVLLELCTAVDSATLAGLVEGASAPLAPWLTASAADSSPDALLLALRLWPRLPAAAAAACPLLPGGFKAKQLPAAMFSDPAAAAGSKAVAAAAAAFFTKQHLTALLPVLRATTASHPRLHSVWPTLLALLIPGFSADKEQRDTGSKAPARPAAAALEAFWSTVVDGDLVASSHERKYLAFTLFQLLLPHLGPDQVSLVFTPAFLRCLALNLKKGDSYLHAGAKKCAERIGGFCERTPEVRIAVALALQRHGGAELERFATGGAGKEKKGDKADKSKGAAEGGKDAAGKEAGTDGAVAAEGLQQYVRQLQDAFLSGGSGEDASGEDAEAGAGAGQQQRQWAVEQLCSVLKQRAAPAAAKLEVLRFLAVHALFSVNAAAAKKSKDADVKAAAARSVDVPLPLRQLCAARLITLADSLDKQQQQHPQQQQGGKGGKGGKGSAPDQQQQQQQQAPRQEFLGSVAALVGKLQQSGAATLATATEGDEATLETAQAVADTLQRTLARMQARLAAGGGTPAEQQRLRALTHLLRLLLLHTLADPASADAALAADLDTVEAVAVEGRVAPQQAGKAASGGSGSDEEEGGEAEQPPHWHDTLMDVLLALLARNAAPLPSAPLRDAVEHAFRAFADELTATGMGDMLRVLARPLDSSAQEDGDVYASSDEEEEEEEMEVDGEAEEEAEEESEEEEEEQEQGSDEEEEPKPAKGAAAAAAAAKQAGSGSEEEGSSSEDEEAMSDEAMFRMDAKLASYFATLKEGKGGAARAARDELVNFKMRVAGLVEAFCKRVPTSPLLPGAILPLLAGLAGSSRPGGHQALAERLSGLITNKLCGCKAEAAGAGLEAAALEQQLRRCLYLASRSTDKRVASAAWAAYVFLQRAAAGGAAPTDCHAKGEESAKAAASDFFSKKKSRLQRGQLEGLARRVPALLPALLPAVLKAAATARNEHLRVEAFHLLAAVLKSAGSGAPKSLSGCGPALAAATLAAVKGPFSKPQRHVEALKLACQALESGGGAKLPAGKGGWQDVKAAAAAAPDSAADNAKLCAALTRLEGLLADGPAEQQQQQQQQGGKRGKGGAAAPKGGPAKKKQKS</sequence>
<feature type="compositionally biased region" description="Basic and acidic residues" evidence="3">
    <location>
        <begin position="371"/>
        <end position="397"/>
    </location>
</feature>
<evidence type="ECO:0000313" key="5">
    <source>
        <dbReference type="Proteomes" id="UP000239899"/>
    </source>
</evidence>
<protein>
    <submittedName>
        <fullName evidence="4">DNA polymerase V</fullName>
    </submittedName>
</protein>
<keyword evidence="5" id="KW-1185">Reference proteome</keyword>
<feature type="compositionally biased region" description="Low complexity" evidence="3">
    <location>
        <begin position="524"/>
        <end position="534"/>
    </location>
</feature>
<organism evidence="4 5">
    <name type="scientific">Chlorella sorokiniana</name>
    <name type="common">Freshwater green alga</name>
    <dbReference type="NCBI Taxonomy" id="3076"/>
    <lineage>
        <taxon>Eukaryota</taxon>
        <taxon>Viridiplantae</taxon>
        <taxon>Chlorophyta</taxon>
        <taxon>core chlorophytes</taxon>
        <taxon>Trebouxiophyceae</taxon>
        <taxon>Chlorellales</taxon>
        <taxon>Chlorellaceae</taxon>
        <taxon>Chlorella clade</taxon>
        <taxon>Chlorella</taxon>
    </lineage>
</organism>
<evidence type="ECO:0000256" key="3">
    <source>
        <dbReference type="SAM" id="MobiDB-lite"/>
    </source>
</evidence>
<feature type="compositionally biased region" description="Low complexity" evidence="3">
    <location>
        <begin position="1157"/>
        <end position="1169"/>
    </location>
</feature>
<dbReference type="GO" id="GO:0006355">
    <property type="term" value="P:regulation of DNA-templated transcription"/>
    <property type="evidence" value="ECO:0007669"/>
    <property type="project" value="InterPro"/>
</dbReference>
<dbReference type="GO" id="GO:0005730">
    <property type="term" value="C:nucleolus"/>
    <property type="evidence" value="ECO:0007669"/>
    <property type="project" value="InterPro"/>
</dbReference>
<feature type="compositionally biased region" description="Acidic residues" evidence="3">
    <location>
        <begin position="755"/>
        <end position="804"/>
    </location>
</feature>
<comment type="subcellular location">
    <subcellularLocation>
        <location evidence="1">Nucleus</location>
    </subcellularLocation>
</comment>
<dbReference type="Proteomes" id="UP000239899">
    <property type="component" value="Unassembled WGS sequence"/>
</dbReference>
<keyword evidence="2" id="KW-0539">Nucleus</keyword>
<dbReference type="STRING" id="3076.A0A2P6U4T6"/>
<feature type="region of interest" description="Disordered" evidence="3">
    <location>
        <begin position="669"/>
        <end position="695"/>
    </location>
</feature>
<dbReference type="EMBL" id="LHPG02000001">
    <property type="protein sequence ID" value="PRW61325.1"/>
    <property type="molecule type" value="Genomic_DNA"/>
</dbReference>
<dbReference type="InterPro" id="IPR007015">
    <property type="entry name" value="DNA_pol_V/MYBBP1A"/>
</dbReference>
<evidence type="ECO:0000256" key="1">
    <source>
        <dbReference type="ARBA" id="ARBA00004123"/>
    </source>
</evidence>
<name>A0A2P6U4T6_CHLSO</name>
<feature type="region of interest" description="Disordered" evidence="3">
    <location>
        <begin position="522"/>
        <end position="558"/>
    </location>
</feature>
<feature type="region of interest" description="Disordered" evidence="3">
    <location>
        <begin position="421"/>
        <end position="441"/>
    </location>
</feature>
<dbReference type="OrthoDB" id="514119at2759"/>
<reference evidence="4 5" key="1">
    <citation type="journal article" date="2018" name="Plant J.">
        <title>Genome sequences of Chlorella sorokiniana UTEX 1602 and Micractinium conductrix SAG 241.80: implications to maltose excretion by a green alga.</title>
        <authorList>
            <person name="Arriola M.B."/>
            <person name="Velmurugan N."/>
            <person name="Zhang Y."/>
            <person name="Plunkett M.H."/>
            <person name="Hondzo H."/>
            <person name="Barney B.M."/>
        </authorList>
    </citation>
    <scope>NUCLEOTIDE SEQUENCE [LARGE SCALE GENOMIC DNA]</scope>
    <source>
        <strain evidence="5">UTEX 1602</strain>
    </source>
</reference>
<dbReference type="PANTHER" id="PTHR13213">
    <property type="entry name" value="MYB-BINDING PROTEIN 1A FAMILY MEMBER"/>
    <property type="match status" value="1"/>
</dbReference>